<name>A0AAE0SWY0_9BIVA</name>
<organism evidence="1 2">
    <name type="scientific">Potamilus streckersoni</name>
    <dbReference type="NCBI Taxonomy" id="2493646"/>
    <lineage>
        <taxon>Eukaryota</taxon>
        <taxon>Metazoa</taxon>
        <taxon>Spiralia</taxon>
        <taxon>Lophotrochozoa</taxon>
        <taxon>Mollusca</taxon>
        <taxon>Bivalvia</taxon>
        <taxon>Autobranchia</taxon>
        <taxon>Heteroconchia</taxon>
        <taxon>Palaeoheterodonta</taxon>
        <taxon>Unionida</taxon>
        <taxon>Unionoidea</taxon>
        <taxon>Unionidae</taxon>
        <taxon>Ambleminae</taxon>
        <taxon>Lampsilini</taxon>
        <taxon>Potamilus</taxon>
    </lineage>
</organism>
<reference evidence="1" key="2">
    <citation type="journal article" date="2021" name="Genome Biol. Evol.">
        <title>Developing a high-quality reference genome for a parasitic bivalve with doubly uniparental inheritance (Bivalvia: Unionida).</title>
        <authorList>
            <person name="Smith C.H."/>
        </authorList>
    </citation>
    <scope>NUCLEOTIDE SEQUENCE</scope>
    <source>
        <strain evidence="1">CHS0354</strain>
        <tissue evidence="1">Mantle</tissue>
    </source>
</reference>
<keyword evidence="2" id="KW-1185">Reference proteome</keyword>
<reference evidence="1" key="3">
    <citation type="submission" date="2023-05" db="EMBL/GenBank/DDBJ databases">
        <authorList>
            <person name="Smith C.H."/>
        </authorList>
    </citation>
    <scope>NUCLEOTIDE SEQUENCE</scope>
    <source>
        <strain evidence="1">CHS0354</strain>
        <tissue evidence="1">Mantle</tissue>
    </source>
</reference>
<evidence type="ECO:0000313" key="2">
    <source>
        <dbReference type="Proteomes" id="UP001195483"/>
    </source>
</evidence>
<accession>A0AAE0SWY0</accession>
<comment type="caution">
    <text evidence="1">The sequence shown here is derived from an EMBL/GenBank/DDBJ whole genome shotgun (WGS) entry which is preliminary data.</text>
</comment>
<dbReference type="EMBL" id="JAEAOA010000455">
    <property type="protein sequence ID" value="KAK3599471.1"/>
    <property type="molecule type" value="Genomic_DNA"/>
</dbReference>
<reference evidence="1" key="1">
    <citation type="journal article" date="2021" name="Genome Biol. Evol.">
        <title>A High-Quality Reference Genome for a Parasitic Bivalve with Doubly Uniparental Inheritance (Bivalvia: Unionida).</title>
        <authorList>
            <person name="Smith C.H."/>
        </authorList>
    </citation>
    <scope>NUCLEOTIDE SEQUENCE</scope>
    <source>
        <strain evidence="1">CHS0354</strain>
    </source>
</reference>
<dbReference type="Proteomes" id="UP001195483">
    <property type="component" value="Unassembled WGS sequence"/>
</dbReference>
<sequence length="178" mass="20049">MVRLSKSNHPAFDLILSNTSNIGRHRFISPVFGIETHKQEFDCQIKSRPWSEHQRSSQSRRIYYKYNISPECTKVSDPETDKLVTTALASRTLSTMNIATLREGFLALAAMGGRRCRISIGHTLDHFSRMKLLTSANTLPHEQDLVNKAGRKKGPIHSGPCGVRLPCFLKSLESSRLL</sequence>
<protein>
    <submittedName>
        <fullName evidence="1">Uncharacterized protein</fullName>
    </submittedName>
</protein>
<gene>
    <name evidence="1" type="ORF">CHS0354_006593</name>
</gene>
<proteinExistence type="predicted"/>
<dbReference type="AlphaFoldDB" id="A0AAE0SWY0"/>
<evidence type="ECO:0000313" key="1">
    <source>
        <dbReference type="EMBL" id="KAK3599471.1"/>
    </source>
</evidence>